<dbReference type="InterPro" id="IPR051906">
    <property type="entry name" value="TolC-like"/>
</dbReference>
<keyword evidence="9" id="KW-1185">Reference proteome</keyword>
<dbReference type="InterPro" id="IPR003423">
    <property type="entry name" value="OMP_efflux"/>
</dbReference>
<comment type="subcellular location">
    <subcellularLocation>
        <location evidence="1">Cell outer membrane</location>
    </subcellularLocation>
</comment>
<evidence type="ECO:0000313" key="8">
    <source>
        <dbReference type="EMBL" id="MBN7816514.1"/>
    </source>
</evidence>
<dbReference type="RefSeq" id="WP_206587191.1">
    <property type="nucleotide sequence ID" value="NZ_JAFKCU010000003.1"/>
</dbReference>
<dbReference type="PANTHER" id="PTHR30026:SF20">
    <property type="entry name" value="OUTER MEMBRANE PROTEIN TOLC"/>
    <property type="match status" value="1"/>
</dbReference>
<dbReference type="Gene3D" id="1.20.1600.10">
    <property type="entry name" value="Outer membrane efflux proteins (OEP)"/>
    <property type="match status" value="1"/>
</dbReference>
<dbReference type="Pfam" id="PF02321">
    <property type="entry name" value="OEP"/>
    <property type="match status" value="1"/>
</dbReference>
<organism evidence="8 9">
    <name type="scientific">Algoriphagus pacificus</name>
    <dbReference type="NCBI Taxonomy" id="2811234"/>
    <lineage>
        <taxon>Bacteria</taxon>
        <taxon>Pseudomonadati</taxon>
        <taxon>Bacteroidota</taxon>
        <taxon>Cytophagia</taxon>
        <taxon>Cytophagales</taxon>
        <taxon>Cyclobacteriaceae</taxon>
        <taxon>Algoriphagus</taxon>
    </lineage>
</organism>
<keyword evidence="6" id="KW-0472">Membrane</keyword>
<name>A0ABS3CHE8_9BACT</name>
<dbReference type="Proteomes" id="UP000664480">
    <property type="component" value="Unassembled WGS sequence"/>
</dbReference>
<dbReference type="PANTHER" id="PTHR30026">
    <property type="entry name" value="OUTER MEMBRANE PROTEIN TOLC"/>
    <property type="match status" value="1"/>
</dbReference>
<evidence type="ECO:0000256" key="6">
    <source>
        <dbReference type="ARBA" id="ARBA00023136"/>
    </source>
</evidence>
<comment type="caution">
    <text evidence="8">The sequence shown here is derived from an EMBL/GenBank/DDBJ whole genome shotgun (WGS) entry which is preliminary data.</text>
</comment>
<dbReference type="SUPFAM" id="SSF56954">
    <property type="entry name" value="Outer membrane efflux proteins (OEP)"/>
    <property type="match status" value="1"/>
</dbReference>
<keyword evidence="3" id="KW-0813">Transport</keyword>
<accession>A0ABS3CHE8</accession>
<evidence type="ECO:0000256" key="3">
    <source>
        <dbReference type="ARBA" id="ARBA00022448"/>
    </source>
</evidence>
<evidence type="ECO:0000256" key="7">
    <source>
        <dbReference type="ARBA" id="ARBA00023237"/>
    </source>
</evidence>
<comment type="similarity">
    <text evidence="2">Belongs to the outer membrane factor (OMF) (TC 1.B.17) family.</text>
</comment>
<dbReference type="EMBL" id="JAFKCU010000003">
    <property type="protein sequence ID" value="MBN7816514.1"/>
    <property type="molecule type" value="Genomic_DNA"/>
</dbReference>
<evidence type="ECO:0000256" key="4">
    <source>
        <dbReference type="ARBA" id="ARBA00022452"/>
    </source>
</evidence>
<evidence type="ECO:0000256" key="1">
    <source>
        <dbReference type="ARBA" id="ARBA00004442"/>
    </source>
</evidence>
<evidence type="ECO:0000256" key="5">
    <source>
        <dbReference type="ARBA" id="ARBA00022692"/>
    </source>
</evidence>
<sequence length="451" mass="51246">MKLKFFTILLGFTGGLFVPGFSQSKLDLYIQDGLENNLVLKEKSISLDKSLLALKDARSYFLPAVEFGATYNLAQGGRSIDVPLGDLLNGVYSTLNMLTQSNAFPQLENQSTQFLPNNFYDARFRVTMPLINTDLNAQKDIRAKQVQMTEYNLKIYEAKLIEDIKIAYYNYCTAEKALEVIESSKDLVEQNLHDNESLLKNGKGLPASVLRAESEVENINALLIEAENRKKNASYYINFLLNRPLDEAVTYEEQSVDLAQLATLLTEDNLDSRPEILQIQTANAIQERLLQNNKNYWVPKLNTFVDLGSQAFDFEFNTQSSAYVFFGLNLNIPVFQGGRNKTQIQRGQLDLNKIQIQEELVTDQIQLELNLTKNEIRSNQAALRSSEKKLESSKAYLRLVDRGFKEGANSLIEFIDARNQYTQAALQQTIQSYDLLKSLATLERQLSIETY</sequence>
<keyword evidence="4" id="KW-1134">Transmembrane beta strand</keyword>
<keyword evidence="5" id="KW-0812">Transmembrane</keyword>
<evidence type="ECO:0000313" key="9">
    <source>
        <dbReference type="Proteomes" id="UP000664480"/>
    </source>
</evidence>
<protein>
    <submittedName>
        <fullName evidence="8">TolC family protein</fullName>
    </submittedName>
</protein>
<evidence type="ECO:0000256" key="2">
    <source>
        <dbReference type="ARBA" id="ARBA00007613"/>
    </source>
</evidence>
<keyword evidence="7" id="KW-0998">Cell outer membrane</keyword>
<gene>
    <name evidence="8" type="ORF">J0A69_13790</name>
</gene>
<reference evidence="8 9" key="1">
    <citation type="submission" date="2021-03" db="EMBL/GenBank/DDBJ databases">
        <title>novel species isolated from a fishpond in China.</title>
        <authorList>
            <person name="Lu H."/>
            <person name="Cai Z."/>
        </authorList>
    </citation>
    <scope>NUCLEOTIDE SEQUENCE [LARGE SCALE GENOMIC DNA]</scope>
    <source>
        <strain evidence="8 9">YJ13C</strain>
    </source>
</reference>
<proteinExistence type="inferred from homology"/>